<evidence type="ECO:0000256" key="4">
    <source>
        <dbReference type="ARBA" id="ARBA00022692"/>
    </source>
</evidence>
<sequence length="990" mass="107453">MFSVESLFLEGESFMRLTFKAKLVVLCVALVAIPLIASTAINTALSTSQSKHLSDFLSTSLKESSLNFLAALVEADHVFVNDIVTRTEEDALRLAASANLKEYIHALSGTDENLNAIFRDQVMAEMEGLVQNLRTQHAYVLKQLNMALNLARTSVGRSDLSTITHTWHAVNQFTQESRSVELPLLQLGAQILYPTEAFDQQVPVVDDVKKITGSTCTIFQKMNPQGDMLRVATNVENSAGARAVGTYIPAVNPDGSPNPIVATVLQGKTFQGRAFVVDDWYQTIYEPLRNASDEIIGMLYVGDRIKDLAGIQSELLKRRLGREGHFFVMDSSGSVVIHPESSLIGRNAVESFPDSPMGKVLTLIREESTGLLEHQDEKGRKGFLAYHYFKEWDWVVCAAGRWDDMAVGVRENAFRAFREEMEALWNVATVQTADGERPMYTQVRFLDATGSEILKMVEGRFSDDLGSRAEEAWFLSAVKAESVVNSGVEIARNTGKPEMRAVVPVREYGTFQGAVVINLDWSVVWQIMKAEKHGQSGYSWVCNDRGVLISHPKYSLSDGVNVSESSYGDLARLVKDGLSGNAGTGGYFFEGEDKFMAYKPLKVGTGHYLVTTSMAQDELLAMVRQVTERLNRDRLKSMQWAAAVVLSMVGVGIVAAFLFGRGIANSISRAVEGLTEGADQVAAASGQVSASSQQLSEGASQQAASLEESSSAIEEMASMTRQNADNAKEAAQIATQSGQKFTNASTALQSLTQSMDEISKASEETQKIIKTIDEIAFQTNLLSLNAAVEAARAGEAGAGFAVVADEVRNLALRSAEAARNTAVIIDGTVKRIREGSTLVSNVNGSFKEVKTDSEKMAELIAEIAAASQEQAEGIEQINRAILEMDQVVQQNAANAEETAAASEELTAQANQLREYVSLLVQIVGQGTRKSERAAKEPERGGSGMKTPAAEVPLRAGGGGKGDGRDRPARRKTGSSKAEEVIPFEEDFSDF</sequence>
<gene>
    <name evidence="12" type="ORF">FDQ92_04765</name>
</gene>
<dbReference type="KEGG" id="dax:FDQ92_04765"/>
<feature type="transmembrane region" description="Helical" evidence="10">
    <location>
        <begin position="23"/>
        <end position="45"/>
    </location>
</feature>
<dbReference type="OrthoDB" id="9816383at2"/>
<feature type="compositionally biased region" description="Acidic residues" evidence="9">
    <location>
        <begin position="981"/>
        <end position="990"/>
    </location>
</feature>
<dbReference type="Pfam" id="PF17201">
    <property type="entry name" value="Cache_3-Cache_2"/>
    <property type="match status" value="1"/>
</dbReference>
<keyword evidence="4 10" id="KW-0812">Transmembrane</keyword>
<dbReference type="Pfam" id="PF00015">
    <property type="entry name" value="MCPsignal"/>
    <property type="match status" value="1"/>
</dbReference>
<dbReference type="PROSITE" id="PS50111">
    <property type="entry name" value="CHEMOTAXIS_TRANSDUC_2"/>
    <property type="match status" value="1"/>
</dbReference>
<dbReference type="GO" id="GO:0005886">
    <property type="term" value="C:plasma membrane"/>
    <property type="evidence" value="ECO:0007669"/>
    <property type="project" value="UniProtKB-SubCell"/>
</dbReference>
<dbReference type="InterPro" id="IPR029151">
    <property type="entry name" value="Sensor-like_sf"/>
</dbReference>
<dbReference type="GO" id="GO:0007165">
    <property type="term" value="P:signal transduction"/>
    <property type="evidence" value="ECO:0007669"/>
    <property type="project" value="UniProtKB-KW"/>
</dbReference>
<feature type="region of interest" description="Disordered" evidence="9">
    <location>
        <begin position="717"/>
        <end position="736"/>
    </location>
</feature>
<reference evidence="12 13" key="1">
    <citation type="submission" date="2019-05" db="EMBL/GenBank/DDBJ databases">
        <title>The Complete Genome Sequence of the n-alkane-degrading Desulfoglaeba alkanexedens ALDC reveals multiple alkylsuccinate synthase gene clusters.</title>
        <authorList>
            <person name="Callaghan A.V."/>
            <person name="Davidova I.A."/>
            <person name="Duncan K.E."/>
            <person name="Morris B."/>
            <person name="McInerney M.J."/>
        </authorList>
    </citation>
    <scope>NUCLEOTIDE SEQUENCE [LARGE SCALE GENOMIC DNA]</scope>
    <source>
        <strain evidence="12 13">ALDC</strain>
    </source>
</reference>
<dbReference type="CDD" id="cd12912">
    <property type="entry name" value="PDC2_MCP_like"/>
    <property type="match status" value="2"/>
</dbReference>
<keyword evidence="3" id="KW-0145">Chemotaxis</keyword>
<dbReference type="PRINTS" id="PR00260">
    <property type="entry name" value="CHEMTRNSDUCR"/>
</dbReference>
<comment type="subcellular location">
    <subcellularLocation>
        <location evidence="1">Cell membrane</location>
        <topology evidence="1">Multi-pass membrane protein</topology>
    </subcellularLocation>
</comment>
<proteinExistence type="inferred from homology"/>
<dbReference type="Gene3D" id="1.10.287.950">
    <property type="entry name" value="Methyl-accepting chemotaxis protein"/>
    <property type="match status" value="1"/>
</dbReference>
<evidence type="ECO:0000256" key="5">
    <source>
        <dbReference type="ARBA" id="ARBA00022989"/>
    </source>
</evidence>
<dbReference type="PANTHER" id="PTHR43531:SF11">
    <property type="entry name" value="METHYL-ACCEPTING CHEMOTAXIS PROTEIN 3"/>
    <property type="match status" value="1"/>
</dbReference>
<dbReference type="InterPro" id="IPR004090">
    <property type="entry name" value="Chemotax_Me-accpt_rcpt"/>
</dbReference>
<feature type="domain" description="Methyl-accepting transducer" evidence="11">
    <location>
        <begin position="677"/>
        <end position="906"/>
    </location>
</feature>
<evidence type="ECO:0000313" key="12">
    <source>
        <dbReference type="EMBL" id="QCQ21548.1"/>
    </source>
</evidence>
<dbReference type="InterPro" id="IPR004089">
    <property type="entry name" value="MCPsignal_dom"/>
</dbReference>
<keyword evidence="2" id="KW-1003">Cell membrane</keyword>
<evidence type="ECO:0000256" key="8">
    <source>
        <dbReference type="PROSITE-ProRule" id="PRU00284"/>
    </source>
</evidence>
<dbReference type="PANTHER" id="PTHR43531">
    <property type="entry name" value="PROTEIN ICFG"/>
    <property type="match status" value="1"/>
</dbReference>
<dbReference type="SMART" id="SM00283">
    <property type="entry name" value="MA"/>
    <property type="match status" value="1"/>
</dbReference>
<protein>
    <recommendedName>
        <fullName evidence="11">Methyl-accepting transducer domain-containing protein</fullName>
    </recommendedName>
</protein>
<dbReference type="SUPFAM" id="SSF58104">
    <property type="entry name" value="Methyl-accepting chemotaxis protein (MCP) signaling domain"/>
    <property type="match status" value="1"/>
</dbReference>
<dbReference type="Proteomes" id="UP000298602">
    <property type="component" value="Chromosome"/>
</dbReference>
<evidence type="ECO:0000256" key="6">
    <source>
        <dbReference type="ARBA" id="ARBA00023136"/>
    </source>
</evidence>
<comment type="similarity">
    <text evidence="7">Belongs to the methyl-accepting chemotaxis (MCP) protein family.</text>
</comment>
<feature type="region of interest" description="Disordered" evidence="9">
    <location>
        <begin position="692"/>
        <end position="711"/>
    </location>
</feature>
<keyword evidence="8" id="KW-0807">Transducer</keyword>
<evidence type="ECO:0000313" key="13">
    <source>
        <dbReference type="Proteomes" id="UP000298602"/>
    </source>
</evidence>
<dbReference type="InterPro" id="IPR033462">
    <property type="entry name" value="Cache_3-Cache_2"/>
</dbReference>
<dbReference type="AlphaFoldDB" id="A0A4P8L155"/>
<organism evidence="12 13">
    <name type="scientific">Desulfoglaeba alkanexedens ALDC</name>
    <dbReference type="NCBI Taxonomy" id="980445"/>
    <lineage>
        <taxon>Bacteria</taxon>
        <taxon>Pseudomonadati</taxon>
        <taxon>Thermodesulfobacteriota</taxon>
        <taxon>Syntrophobacteria</taxon>
        <taxon>Syntrophobacterales</taxon>
        <taxon>Syntrophobacteraceae</taxon>
        <taxon>Desulfoglaeba</taxon>
    </lineage>
</organism>
<dbReference type="Gene3D" id="3.30.450.20">
    <property type="entry name" value="PAS domain"/>
    <property type="match status" value="2"/>
</dbReference>
<evidence type="ECO:0000256" key="3">
    <source>
        <dbReference type="ARBA" id="ARBA00022500"/>
    </source>
</evidence>
<dbReference type="Pfam" id="PF02743">
    <property type="entry name" value="dCache_1"/>
    <property type="match status" value="1"/>
</dbReference>
<keyword evidence="6 10" id="KW-0472">Membrane</keyword>
<dbReference type="GO" id="GO:0004888">
    <property type="term" value="F:transmembrane signaling receptor activity"/>
    <property type="evidence" value="ECO:0007669"/>
    <property type="project" value="InterPro"/>
</dbReference>
<feature type="region of interest" description="Disordered" evidence="9">
    <location>
        <begin position="927"/>
        <end position="990"/>
    </location>
</feature>
<evidence type="ECO:0000256" key="10">
    <source>
        <dbReference type="SAM" id="Phobius"/>
    </source>
</evidence>
<keyword evidence="13" id="KW-1185">Reference proteome</keyword>
<keyword evidence="5 10" id="KW-1133">Transmembrane helix</keyword>
<evidence type="ECO:0000256" key="2">
    <source>
        <dbReference type="ARBA" id="ARBA00022475"/>
    </source>
</evidence>
<evidence type="ECO:0000256" key="1">
    <source>
        <dbReference type="ARBA" id="ARBA00004651"/>
    </source>
</evidence>
<accession>A0A4P8L155</accession>
<reference evidence="12 13" key="2">
    <citation type="submission" date="2019-05" db="EMBL/GenBank/DDBJ databases">
        <authorList>
            <person name="Suflita J.M."/>
            <person name="Marks C.R."/>
        </authorList>
    </citation>
    <scope>NUCLEOTIDE SEQUENCE [LARGE SCALE GENOMIC DNA]</scope>
    <source>
        <strain evidence="12 13">ALDC</strain>
    </source>
</reference>
<evidence type="ECO:0000259" key="11">
    <source>
        <dbReference type="PROSITE" id="PS50111"/>
    </source>
</evidence>
<name>A0A4P8L155_9BACT</name>
<dbReference type="GO" id="GO:0006935">
    <property type="term" value="P:chemotaxis"/>
    <property type="evidence" value="ECO:0007669"/>
    <property type="project" value="UniProtKB-KW"/>
</dbReference>
<feature type="compositionally biased region" description="Basic and acidic residues" evidence="9">
    <location>
        <begin position="928"/>
        <end position="939"/>
    </location>
</feature>
<dbReference type="InterPro" id="IPR051310">
    <property type="entry name" value="MCP_chemotaxis"/>
</dbReference>
<dbReference type="InterPro" id="IPR033479">
    <property type="entry name" value="dCache_1"/>
</dbReference>
<feature type="transmembrane region" description="Helical" evidence="10">
    <location>
        <begin position="640"/>
        <end position="659"/>
    </location>
</feature>
<evidence type="ECO:0000256" key="7">
    <source>
        <dbReference type="ARBA" id="ARBA00029447"/>
    </source>
</evidence>
<dbReference type="SUPFAM" id="SSF103190">
    <property type="entry name" value="Sensory domain-like"/>
    <property type="match status" value="2"/>
</dbReference>
<evidence type="ECO:0000256" key="9">
    <source>
        <dbReference type="SAM" id="MobiDB-lite"/>
    </source>
</evidence>
<dbReference type="EMBL" id="CP040098">
    <property type="protein sequence ID" value="QCQ21548.1"/>
    <property type="molecule type" value="Genomic_DNA"/>
</dbReference>